<organism evidence="2 3">
    <name type="scientific">Thamnophis sirtalis</name>
    <dbReference type="NCBI Taxonomy" id="35019"/>
    <lineage>
        <taxon>Eukaryota</taxon>
        <taxon>Metazoa</taxon>
        <taxon>Chordata</taxon>
        <taxon>Craniata</taxon>
        <taxon>Vertebrata</taxon>
        <taxon>Euteleostomi</taxon>
        <taxon>Lepidosauria</taxon>
        <taxon>Squamata</taxon>
        <taxon>Bifurcata</taxon>
        <taxon>Unidentata</taxon>
        <taxon>Episquamata</taxon>
        <taxon>Toxicofera</taxon>
        <taxon>Serpentes</taxon>
        <taxon>Colubroidea</taxon>
        <taxon>Colubridae</taxon>
        <taxon>Natricinae</taxon>
        <taxon>Thamnophis</taxon>
    </lineage>
</organism>
<name>A0A6I9XNA3_9SAUR</name>
<evidence type="ECO:0000313" key="3">
    <source>
        <dbReference type="RefSeq" id="XP_013912233.1"/>
    </source>
</evidence>
<evidence type="ECO:0000256" key="1">
    <source>
        <dbReference type="SAM" id="MobiDB-lite"/>
    </source>
</evidence>
<evidence type="ECO:0000313" key="2">
    <source>
        <dbReference type="Proteomes" id="UP000504617"/>
    </source>
</evidence>
<dbReference type="GeneID" id="106541349"/>
<keyword evidence="2" id="KW-1185">Reference proteome</keyword>
<reference evidence="3" key="1">
    <citation type="submission" date="2025-08" db="UniProtKB">
        <authorList>
            <consortium name="RefSeq"/>
        </authorList>
    </citation>
    <scope>IDENTIFICATION</scope>
    <source>
        <tissue evidence="3">Skeletal muscle</tissue>
    </source>
</reference>
<feature type="region of interest" description="Disordered" evidence="1">
    <location>
        <begin position="1"/>
        <end position="77"/>
    </location>
</feature>
<accession>A0A6I9XNA3</accession>
<dbReference type="Proteomes" id="UP000504617">
    <property type="component" value="Unplaced"/>
</dbReference>
<proteinExistence type="predicted"/>
<sequence>MEEEGISPYSCEPIPQARGLGGCQPPTSQDGQAGESAGDSAQLPEKKKSDKKKDKKVLASDTTSTEHTNTLVSEPTVEKEVIPTPKLFMNMLQQQWASPGAAPLPTTLDKCLYNVASDLSKFLETLPVDAPVAAWSSPTVVSGVPEEAIKPEEKRHLLATQKQKENKSCLYGFTNTHPRRKFWVIELRLYYKHNSCCFCC</sequence>
<gene>
    <name evidence="3" type="primary">LOC106541349</name>
</gene>
<feature type="compositionally biased region" description="Polar residues" evidence="1">
    <location>
        <begin position="60"/>
        <end position="73"/>
    </location>
</feature>
<protein>
    <submittedName>
        <fullName evidence="3">Uncharacterized protein LOC106541349 isoform X1</fullName>
    </submittedName>
</protein>
<feature type="compositionally biased region" description="Basic and acidic residues" evidence="1">
    <location>
        <begin position="44"/>
        <end position="58"/>
    </location>
</feature>
<dbReference type="AlphaFoldDB" id="A0A6I9XNA3"/>
<dbReference type="Gene3D" id="1.10.287.3160">
    <property type="match status" value="1"/>
</dbReference>
<dbReference type="KEGG" id="tsr:106541349"/>
<dbReference type="RefSeq" id="XP_013912233.1">
    <property type="nucleotide sequence ID" value="XM_014056758.1"/>
</dbReference>